<dbReference type="PROSITE" id="PS51257">
    <property type="entry name" value="PROKAR_LIPOPROTEIN"/>
    <property type="match status" value="1"/>
</dbReference>
<comment type="caution">
    <text evidence="4">The sequence shown here is derived from an EMBL/GenBank/DDBJ whole genome shotgun (WGS) entry which is preliminary data.</text>
</comment>
<accession>A0A4R6GV24</accession>
<organism evidence="4 5">
    <name type="scientific">Sunxiuqinia elliptica</name>
    <dbReference type="NCBI Taxonomy" id="655355"/>
    <lineage>
        <taxon>Bacteria</taxon>
        <taxon>Pseudomonadati</taxon>
        <taxon>Bacteroidota</taxon>
        <taxon>Bacteroidia</taxon>
        <taxon>Marinilabiliales</taxon>
        <taxon>Prolixibacteraceae</taxon>
        <taxon>Sunxiuqinia</taxon>
    </lineage>
</organism>
<gene>
    <name evidence="4" type="ORF">DET52_107239</name>
</gene>
<dbReference type="Pfam" id="PF25973">
    <property type="entry name" value="BSH_CzcB"/>
    <property type="match status" value="1"/>
</dbReference>
<evidence type="ECO:0000313" key="4">
    <source>
        <dbReference type="EMBL" id="TDN99107.1"/>
    </source>
</evidence>
<feature type="signal peptide" evidence="2">
    <location>
        <begin position="1"/>
        <end position="21"/>
    </location>
</feature>
<dbReference type="RefSeq" id="WP_133465865.1">
    <property type="nucleotide sequence ID" value="NZ_SNWI01000007.1"/>
</dbReference>
<sequence>MKRIKRYQVLVGALLALTACQGNNDLSDAYGNFETDEVIISSEVAGKLVDFDVELGDQVKSGDLLALVDTTQLSLQIHQIKAQQQAVSVRRIAVQSQVDVQQEQIKNLRINQERIHRLFSDKAATQKQVDDVDGQMQVMQKQLESLKTQFVSINSELEVLDAQLAIVRDKLDQCRITSLMDGVVLEKYVELGELAAPGKAVVKLGDLEELDLKVYVSGAQLPSIQLGQQVEVLIDRDRTANQSLTGKVSWISPEAEFTPKIIQTKEERVKLVYAVKVSVKNDGRLKIGMPGEVNF</sequence>
<dbReference type="Proteomes" id="UP000294848">
    <property type="component" value="Unassembled WGS sequence"/>
</dbReference>
<dbReference type="GO" id="GO:0015562">
    <property type="term" value="F:efflux transmembrane transporter activity"/>
    <property type="evidence" value="ECO:0007669"/>
    <property type="project" value="TreeGrafter"/>
</dbReference>
<evidence type="ECO:0000256" key="1">
    <source>
        <dbReference type="SAM" id="Coils"/>
    </source>
</evidence>
<reference evidence="4 5" key="1">
    <citation type="submission" date="2019-03" db="EMBL/GenBank/DDBJ databases">
        <title>Freshwater and sediment microbial communities from various areas in North America, analyzing microbe dynamics in response to fracking.</title>
        <authorList>
            <person name="Lamendella R."/>
        </authorList>
    </citation>
    <scope>NUCLEOTIDE SEQUENCE [LARGE SCALE GENOMIC DNA]</scope>
    <source>
        <strain evidence="4 5">114D</strain>
    </source>
</reference>
<proteinExistence type="predicted"/>
<evidence type="ECO:0000313" key="5">
    <source>
        <dbReference type="Proteomes" id="UP000294848"/>
    </source>
</evidence>
<dbReference type="SUPFAM" id="SSF111369">
    <property type="entry name" value="HlyD-like secretion proteins"/>
    <property type="match status" value="1"/>
</dbReference>
<feature type="chain" id="PRO_5020503612" evidence="2">
    <location>
        <begin position="22"/>
        <end position="295"/>
    </location>
</feature>
<feature type="domain" description="CzcB-like barrel-sandwich hybrid" evidence="3">
    <location>
        <begin position="38"/>
        <end position="206"/>
    </location>
</feature>
<keyword evidence="1" id="KW-0175">Coiled coil</keyword>
<dbReference type="InterPro" id="IPR058647">
    <property type="entry name" value="BSH_CzcB-like"/>
</dbReference>
<evidence type="ECO:0000256" key="2">
    <source>
        <dbReference type="SAM" id="SignalP"/>
    </source>
</evidence>
<name>A0A4R6GV24_9BACT</name>
<keyword evidence="2" id="KW-0732">Signal</keyword>
<dbReference type="Gene3D" id="2.40.50.100">
    <property type="match status" value="1"/>
</dbReference>
<dbReference type="PANTHER" id="PTHR30469">
    <property type="entry name" value="MULTIDRUG RESISTANCE PROTEIN MDTA"/>
    <property type="match status" value="1"/>
</dbReference>
<evidence type="ECO:0000259" key="3">
    <source>
        <dbReference type="Pfam" id="PF25973"/>
    </source>
</evidence>
<dbReference type="GO" id="GO:1990281">
    <property type="term" value="C:efflux pump complex"/>
    <property type="evidence" value="ECO:0007669"/>
    <property type="project" value="TreeGrafter"/>
</dbReference>
<dbReference type="Gene3D" id="2.40.30.170">
    <property type="match status" value="1"/>
</dbReference>
<dbReference type="AlphaFoldDB" id="A0A4R6GV24"/>
<dbReference type="EMBL" id="SNWI01000007">
    <property type="protein sequence ID" value="TDN99107.1"/>
    <property type="molecule type" value="Genomic_DNA"/>
</dbReference>
<protein>
    <submittedName>
        <fullName evidence="4">HlyD family secretion protein</fullName>
    </submittedName>
</protein>
<dbReference type="OrthoDB" id="9778236at2"/>
<feature type="coiled-coil region" evidence="1">
    <location>
        <begin position="129"/>
        <end position="163"/>
    </location>
</feature>